<sequence>MSSPLLTLECFEVEGTPPSGAPLTPQDAESLRAHAFEDGYGAGWSDALEQMRDEDALRRAASEEALQAVAFGFHEARDGLESAFVDLARQLVTTLLPELRPVALRQHLEVELRALAARHFTGRLEILCAPGSSGAIMAVAQTNPGLDIALLEEPSFTEAQVLIRIDQMERQISLDNVIATLTATFSDTFKPKDTVNG</sequence>
<name>A0ABT0M3H7_9RHOB</name>
<evidence type="ECO:0000313" key="1">
    <source>
        <dbReference type="EMBL" id="MCL1628879.1"/>
    </source>
</evidence>
<accession>A0ABT0M3H7</accession>
<proteinExistence type="predicted"/>
<dbReference type="RefSeq" id="WP_249058206.1">
    <property type="nucleotide sequence ID" value="NZ_JALZWP010000007.1"/>
</dbReference>
<comment type="caution">
    <text evidence="1">The sequence shown here is derived from an EMBL/GenBank/DDBJ whole genome shotgun (WGS) entry which is preliminary data.</text>
</comment>
<dbReference type="Proteomes" id="UP001202550">
    <property type="component" value="Unassembled WGS sequence"/>
</dbReference>
<organism evidence="1 2">
    <name type="scientific">Roseinatronobacter domitianus</name>
    <dbReference type="NCBI Taxonomy" id="2940293"/>
    <lineage>
        <taxon>Bacteria</taxon>
        <taxon>Pseudomonadati</taxon>
        <taxon>Pseudomonadota</taxon>
        <taxon>Alphaproteobacteria</taxon>
        <taxon>Rhodobacterales</taxon>
        <taxon>Paracoccaceae</taxon>
        <taxon>Roseinatronobacter</taxon>
    </lineage>
</organism>
<gene>
    <name evidence="1" type="ORF">M3N55_09050</name>
</gene>
<evidence type="ECO:0008006" key="3">
    <source>
        <dbReference type="Google" id="ProtNLM"/>
    </source>
</evidence>
<reference evidence="1 2" key="1">
    <citation type="submission" date="2022-05" db="EMBL/GenBank/DDBJ databases">
        <title>Seasonal and diel survey of microbial diversity of the Tyrrhenian coast.</title>
        <authorList>
            <person name="Gattoni G."/>
            <person name="Corral P."/>
        </authorList>
    </citation>
    <scope>NUCLEOTIDE SEQUENCE [LARGE SCALE GENOMIC DNA]</scope>
    <source>
        <strain evidence="1 2">V10</strain>
    </source>
</reference>
<keyword evidence="2" id="KW-1185">Reference proteome</keyword>
<evidence type="ECO:0000313" key="2">
    <source>
        <dbReference type="Proteomes" id="UP001202550"/>
    </source>
</evidence>
<dbReference type="EMBL" id="JALZWP010000007">
    <property type="protein sequence ID" value="MCL1628879.1"/>
    <property type="molecule type" value="Genomic_DNA"/>
</dbReference>
<protein>
    <recommendedName>
        <fullName evidence="3">Flagellar assembly protein FliH</fullName>
    </recommendedName>
</protein>